<gene>
    <name evidence="1" type="ORF">VEGS04_400</name>
</gene>
<dbReference type="EMBL" id="LC511656">
    <property type="protein sequence ID" value="BBP41386.1"/>
    <property type="molecule type" value="Genomic_DNA"/>
</dbReference>
<proteinExistence type="predicted"/>
<organism evidence="1">
    <name type="scientific">Escherichia coli</name>
    <dbReference type="NCBI Taxonomy" id="562"/>
    <lineage>
        <taxon>Bacteria</taxon>
        <taxon>Pseudomonadati</taxon>
        <taxon>Pseudomonadota</taxon>
        <taxon>Gammaproteobacteria</taxon>
        <taxon>Enterobacterales</taxon>
        <taxon>Enterobacteriaceae</taxon>
        <taxon>Escherichia</taxon>
    </lineage>
</organism>
<reference evidence="1" key="1">
    <citation type="journal article" date="2020" name="MSphere">
        <title>High Prevalence of Colistin-Resistant Escherichia Coli With Chromosomally Carried mcr-1 in Healthy Residents in Vietnam.</title>
        <authorList>
            <person name="Yamaguchi T."/>
            <person name="Kawahara R."/>
            <person name="Hamamoto K."/>
            <person name="Hirai I."/>
            <person name="Khong D.T."/>
            <person name="Nguyen T.N."/>
            <person name="Tran H.T."/>
            <person name="Motooka D."/>
            <person name="Nakamura S."/>
            <person name="Yamamoto Y."/>
        </authorList>
    </citation>
    <scope>NUCLEOTIDE SEQUENCE</scope>
    <source>
        <strain evidence="1">2017-02-2CC</strain>
        <plasmid evidence="1">p2017-02-2CC</plasmid>
    </source>
</reference>
<dbReference type="RefSeq" id="WP_235784522.1">
    <property type="nucleotide sequence ID" value="NZ_JAAKCA010000038.1"/>
</dbReference>
<keyword evidence="1" id="KW-0614">Plasmid</keyword>
<sequence length="110" mass="12285">MVEVCSTSIYLANPDADYNDYVEGLKLTPEEFNIVKNLDPMSRQFLIKKSSLKKGDGKSFSALATLDLSGLGGYLKILSASADNLEIFESIYHEGMEPDDWVPEYLERAI</sequence>
<name>A0A6C7GY79_ECOLX</name>
<dbReference type="AlphaFoldDB" id="A0A6C7GY79"/>
<accession>A0A6C7GY79</accession>
<protein>
    <submittedName>
        <fullName evidence="1">Uncharacterized protein</fullName>
    </submittedName>
</protein>
<evidence type="ECO:0000313" key="1">
    <source>
        <dbReference type="EMBL" id="BBP41386.1"/>
    </source>
</evidence>
<geneLocation type="plasmid" evidence="1">
    <name>p2017-02-2CC</name>
</geneLocation>